<organism evidence="1 2">
    <name type="scientific">Nephila pilipes</name>
    <name type="common">Giant wood spider</name>
    <name type="synonym">Nephila maculata</name>
    <dbReference type="NCBI Taxonomy" id="299642"/>
    <lineage>
        <taxon>Eukaryota</taxon>
        <taxon>Metazoa</taxon>
        <taxon>Ecdysozoa</taxon>
        <taxon>Arthropoda</taxon>
        <taxon>Chelicerata</taxon>
        <taxon>Arachnida</taxon>
        <taxon>Araneae</taxon>
        <taxon>Araneomorphae</taxon>
        <taxon>Entelegynae</taxon>
        <taxon>Araneoidea</taxon>
        <taxon>Nephilidae</taxon>
        <taxon>Nephila</taxon>
    </lineage>
</organism>
<proteinExistence type="predicted"/>
<evidence type="ECO:0000313" key="1">
    <source>
        <dbReference type="EMBL" id="GFU35522.1"/>
    </source>
</evidence>
<dbReference type="AlphaFoldDB" id="A0A8X6UP06"/>
<protein>
    <recommendedName>
        <fullName evidence="3">DUF4817 domain-containing protein</fullName>
    </recommendedName>
</protein>
<evidence type="ECO:0008006" key="3">
    <source>
        <dbReference type="Google" id="ProtNLM"/>
    </source>
</evidence>
<comment type="caution">
    <text evidence="1">The sequence shown here is derived from an EMBL/GenBank/DDBJ whole genome shotgun (WGS) entry which is preliminary data.</text>
</comment>
<name>A0A8X6UP06_NEPPI</name>
<keyword evidence="2" id="KW-1185">Reference proteome</keyword>
<gene>
    <name evidence="1" type="ORF">NPIL_157221</name>
</gene>
<dbReference type="Proteomes" id="UP000887013">
    <property type="component" value="Unassembled WGS sequence"/>
</dbReference>
<reference evidence="1" key="1">
    <citation type="submission" date="2020-08" db="EMBL/GenBank/DDBJ databases">
        <title>Multicomponent nature underlies the extraordinary mechanical properties of spider dragline silk.</title>
        <authorList>
            <person name="Kono N."/>
            <person name="Nakamura H."/>
            <person name="Mori M."/>
            <person name="Yoshida Y."/>
            <person name="Ohtoshi R."/>
            <person name="Malay A.D."/>
            <person name="Moran D.A.P."/>
            <person name="Tomita M."/>
            <person name="Numata K."/>
            <person name="Arakawa K."/>
        </authorList>
    </citation>
    <scope>NUCLEOTIDE SEQUENCE</scope>
</reference>
<dbReference type="OrthoDB" id="6430321at2759"/>
<sequence>MLSGEDKALLVKLFYLNEESATVALHTFRLQKNVKSGKRPLTVAVLIKLVQRFEETGSCKVRTTKSKADTFGARNISVRILCRE</sequence>
<evidence type="ECO:0000313" key="2">
    <source>
        <dbReference type="Proteomes" id="UP000887013"/>
    </source>
</evidence>
<dbReference type="EMBL" id="BMAW01130547">
    <property type="protein sequence ID" value="GFU35522.1"/>
    <property type="molecule type" value="Genomic_DNA"/>
</dbReference>
<accession>A0A8X6UP06</accession>